<name>A0A3B0X4J8_9ZZZZ</name>
<dbReference type="Gene3D" id="3.30.420.40">
    <property type="match status" value="1"/>
</dbReference>
<proteinExistence type="predicted"/>
<dbReference type="EMBL" id="UOFF01000469">
    <property type="protein sequence ID" value="VAW57837.1"/>
    <property type="molecule type" value="Genomic_DNA"/>
</dbReference>
<organism evidence="1">
    <name type="scientific">hydrothermal vent metagenome</name>
    <dbReference type="NCBI Taxonomy" id="652676"/>
    <lineage>
        <taxon>unclassified sequences</taxon>
        <taxon>metagenomes</taxon>
        <taxon>ecological metagenomes</taxon>
    </lineage>
</organism>
<protein>
    <submittedName>
        <fullName evidence="1">tRNA threonylcarbamoyladenosine biosynthesis protein TsaB</fullName>
    </submittedName>
</protein>
<feature type="non-terminal residue" evidence="1">
    <location>
        <position position="45"/>
    </location>
</feature>
<sequence length="45" mass="4931">MKVLAIDTATEACSAALIIDGTITEQYQLAPREHTQLILNMVETL</sequence>
<gene>
    <name evidence="1" type="ORF">MNBD_GAMMA07-438</name>
</gene>
<dbReference type="InterPro" id="IPR043129">
    <property type="entry name" value="ATPase_NBD"/>
</dbReference>
<dbReference type="AlphaFoldDB" id="A0A3B0X4J8"/>
<evidence type="ECO:0000313" key="1">
    <source>
        <dbReference type="EMBL" id="VAW57837.1"/>
    </source>
</evidence>
<reference evidence="1" key="1">
    <citation type="submission" date="2018-06" db="EMBL/GenBank/DDBJ databases">
        <authorList>
            <person name="Zhirakovskaya E."/>
        </authorList>
    </citation>
    <scope>NUCLEOTIDE SEQUENCE</scope>
</reference>
<dbReference type="SUPFAM" id="SSF53067">
    <property type="entry name" value="Actin-like ATPase domain"/>
    <property type="match status" value="1"/>
</dbReference>
<accession>A0A3B0X4J8</accession>